<dbReference type="STRING" id="1962155.B1813_03300"/>
<dbReference type="EMBL" id="MWIH01000002">
    <property type="protein sequence ID" value="OQO95091.1"/>
    <property type="molecule type" value="Genomic_DNA"/>
</dbReference>
<dbReference type="GO" id="GO:0032259">
    <property type="term" value="P:methylation"/>
    <property type="evidence" value="ECO:0007669"/>
    <property type="project" value="UniProtKB-KW"/>
</dbReference>
<name>A0A1V9ADC9_SACPI</name>
<dbReference type="Pfam" id="PF13578">
    <property type="entry name" value="Methyltransf_24"/>
    <property type="match status" value="1"/>
</dbReference>
<evidence type="ECO:0000313" key="2">
    <source>
        <dbReference type="Proteomes" id="UP000192591"/>
    </source>
</evidence>
<keyword evidence="2" id="KW-1185">Reference proteome</keyword>
<accession>A0A1V9ADC9</accession>
<comment type="caution">
    <text evidence="1">The sequence shown here is derived from an EMBL/GenBank/DDBJ whole genome shotgun (WGS) entry which is preliminary data.</text>
</comment>
<dbReference type="RefSeq" id="WP_081190485.1">
    <property type="nucleotide sequence ID" value="NZ_MWIH01000002.1"/>
</dbReference>
<gene>
    <name evidence="1" type="ORF">B1813_03300</name>
</gene>
<proteinExistence type="predicted"/>
<dbReference type="SUPFAM" id="SSF53335">
    <property type="entry name" value="S-adenosyl-L-methionine-dependent methyltransferases"/>
    <property type="match status" value="1"/>
</dbReference>
<dbReference type="GO" id="GO:0008168">
    <property type="term" value="F:methyltransferase activity"/>
    <property type="evidence" value="ECO:0007669"/>
    <property type="project" value="UniProtKB-KW"/>
</dbReference>
<protein>
    <submittedName>
        <fullName evidence="1">Methyltransferase</fullName>
    </submittedName>
</protein>
<sequence length="244" mass="28383">MTELHDLADLTTESVIQLYHTYLDSLRGTREEQRELRQRGMLAQLDDIEAELLYLQLRQRRPERVVEIGALHGWSTTWILRALRDNGAGQLLTIDLRDTATVTVPRELRHRWSFRQGDVRTMGGDWVPRTDHLLIDAKHSRRFARWYLAEVLPDLADGTRVSVHDVYRFRRPLPRSEGAELLAWLRRRRLRHFTASRAAAPGVRERIAQFRHKRGLVDPVHSGTRDPMVFFRTGGMPATADLAR</sequence>
<dbReference type="Gene3D" id="3.40.50.150">
    <property type="entry name" value="Vaccinia Virus protein VP39"/>
    <property type="match status" value="1"/>
</dbReference>
<evidence type="ECO:0000313" key="1">
    <source>
        <dbReference type="EMBL" id="OQO95091.1"/>
    </source>
</evidence>
<dbReference type="AlphaFoldDB" id="A0A1V9ADC9"/>
<organism evidence="1 2">
    <name type="scientific">Saccharomonospora piscinae</name>
    <dbReference type="NCBI Taxonomy" id="687388"/>
    <lineage>
        <taxon>Bacteria</taxon>
        <taxon>Bacillati</taxon>
        <taxon>Actinomycetota</taxon>
        <taxon>Actinomycetes</taxon>
        <taxon>Pseudonocardiales</taxon>
        <taxon>Pseudonocardiaceae</taxon>
        <taxon>Saccharomonospora</taxon>
    </lineage>
</organism>
<dbReference type="Proteomes" id="UP000192591">
    <property type="component" value="Unassembled WGS sequence"/>
</dbReference>
<dbReference type="InterPro" id="IPR029063">
    <property type="entry name" value="SAM-dependent_MTases_sf"/>
</dbReference>
<keyword evidence="1" id="KW-0489">Methyltransferase</keyword>
<keyword evidence="1" id="KW-0808">Transferase</keyword>
<reference evidence="1 2" key="1">
    <citation type="submission" date="2017-02" db="EMBL/GenBank/DDBJ databases">
        <title>Draft genome of Saccharomonospora sp. 154.</title>
        <authorList>
            <person name="Alonso-Carmona G.S."/>
            <person name="De La Haba R."/>
            <person name="Vera-Gargallo B."/>
            <person name="Sandoval-Trujillo A.H."/>
            <person name="Ramirez-Duran N."/>
            <person name="Ventosa A."/>
        </authorList>
    </citation>
    <scope>NUCLEOTIDE SEQUENCE [LARGE SCALE GENOMIC DNA]</scope>
    <source>
        <strain evidence="1 2">LRS4.154</strain>
    </source>
</reference>